<reference evidence="1 2" key="1">
    <citation type="journal article" date="2016" name="Nat. Commun.">
        <title>Thousands of microbial genomes shed light on interconnected biogeochemical processes in an aquifer system.</title>
        <authorList>
            <person name="Anantharaman K."/>
            <person name="Brown C.T."/>
            <person name="Hug L.A."/>
            <person name="Sharon I."/>
            <person name="Castelle C.J."/>
            <person name="Probst A.J."/>
            <person name="Thomas B.C."/>
            <person name="Singh A."/>
            <person name="Wilkins M.J."/>
            <person name="Karaoz U."/>
            <person name="Brodie E.L."/>
            <person name="Williams K.H."/>
            <person name="Hubbard S.S."/>
            <person name="Banfield J.F."/>
        </authorList>
    </citation>
    <scope>NUCLEOTIDE SEQUENCE [LARGE SCALE GENOMIC DNA]</scope>
    <source>
        <strain evidence="2">RIFCSPLOWO2_12_FULL_64_10</strain>
    </source>
</reference>
<proteinExistence type="predicted"/>
<evidence type="ECO:0000313" key="1">
    <source>
        <dbReference type="EMBL" id="OGG53871.1"/>
    </source>
</evidence>
<dbReference type="EMBL" id="MFKF01000116">
    <property type="protein sequence ID" value="OGG53871.1"/>
    <property type="molecule type" value="Genomic_DNA"/>
</dbReference>
<dbReference type="AlphaFoldDB" id="A0A1F6CXV1"/>
<organism evidence="1 2">
    <name type="scientific">Handelsmanbacteria sp. (strain RIFCSPLOWO2_12_FULL_64_10)</name>
    <dbReference type="NCBI Taxonomy" id="1817868"/>
    <lineage>
        <taxon>Bacteria</taxon>
        <taxon>Candidatus Handelsmaniibacteriota</taxon>
    </lineage>
</organism>
<gene>
    <name evidence="1" type="ORF">A3F84_03690</name>
</gene>
<protein>
    <submittedName>
        <fullName evidence="1">Uncharacterized protein</fullName>
    </submittedName>
</protein>
<evidence type="ECO:0000313" key="2">
    <source>
        <dbReference type="Proteomes" id="UP000178606"/>
    </source>
</evidence>
<comment type="caution">
    <text evidence="1">The sequence shown here is derived from an EMBL/GenBank/DDBJ whole genome shotgun (WGS) entry which is preliminary data.</text>
</comment>
<name>A0A1F6CXV1_HANXR</name>
<dbReference type="Proteomes" id="UP000178606">
    <property type="component" value="Unassembled WGS sequence"/>
</dbReference>
<accession>A0A1F6CXV1</accession>
<sequence length="230" mass="26003">MCGTVDELKRMLNEGPEARTPEVLVGFVQDCVYMLERMELRLGEFQRFRDEVAALSERMQGIGGSRRPYALKVAEGMVQRFQEGRALDAGEAARLSDQAEEVRQVAGEMEQLLRRFKESAMQLGRLCREVEGGRGWSREGREAEEAGMEERLAAWLPPPPHREQILDYLKKGRAHLLPAEEGELPLVQFEDGGVIALSAVRYSEAVSNFVPASFDPSPRAQLYRGRRKRP</sequence>